<dbReference type="EMBL" id="JAGSND010000010">
    <property type="protein sequence ID" value="MBR0599149.1"/>
    <property type="molecule type" value="Genomic_DNA"/>
</dbReference>
<dbReference type="Proteomes" id="UP000675664">
    <property type="component" value="Unassembled WGS sequence"/>
</dbReference>
<dbReference type="Gene3D" id="3.30.470.20">
    <property type="entry name" value="ATP-grasp fold, B domain"/>
    <property type="match status" value="1"/>
</dbReference>
<dbReference type="Gene3D" id="3.40.50.261">
    <property type="entry name" value="Succinyl-CoA synthetase domains"/>
    <property type="match status" value="2"/>
</dbReference>
<evidence type="ECO:0000313" key="7">
    <source>
        <dbReference type="Proteomes" id="UP000675664"/>
    </source>
</evidence>
<organism evidence="6 7">
    <name type="scientific">Sinanaerobacter chloroacetimidivorans</name>
    <dbReference type="NCBI Taxonomy" id="2818044"/>
    <lineage>
        <taxon>Bacteria</taxon>
        <taxon>Bacillati</taxon>
        <taxon>Bacillota</taxon>
        <taxon>Clostridia</taxon>
        <taxon>Peptostreptococcales</taxon>
        <taxon>Anaerovoracaceae</taxon>
        <taxon>Sinanaerobacter</taxon>
    </lineage>
</organism>
<dbReference type="InterPro" id="IPR051538">
    <property type="entry name" value="Acyl-CoA_Synth/Transferase"/>
</dbReference>
<feature type="domain" description="CoA-binding" evidence="5">
    <location>
        <begin position="6"/>
        <end position="100"/>
    </location>
</feature>
<dbReference type="GO" id="GO:0005524">
    <property type="term" value="F:ATP binding"/>
    <property type="evidence" value="ECO:0007669"/>
    <property type="project" value="UniProtKB-KW"/>
</dbReference>
<evidence type="ECO:0000256" key="1">
    <source>
        <dbReference type="ARBA" id="ARBA00022598"/>
    </source>
</evidence>
<keyword evidence="2" id="KW-0547">Nucleotide-binding</keyword>
<reference evidence="6" key="1">
    <citation type="submission" date="2021-04" db="EMBL/GenBank/DDBJ databases">
        <title>Sinoanaerobacter chloroacetimidivorans sp. nov., an obligate anaerobic bacterium isolated from anaerobic sludge.</title>
        <authorList>
            <person name="Bao Y."/>
        </authorList>
    </citation>
    <scope>NUCLEOTIDE SEQUENCE</scope>
    <source>
        <strain evidence="6">BAD-6</strain>
    </source>
</reference>
<proteinExistence type="inferred from homology"/>
<reference evidence="6" key="2">
    <citation type="submission" date="2021-04" db="EMBL/GenBank/DDBJ databases">
        <authorList>
            <person name="Liu J."/>
        </authorList>
    </citation>
    <scope>NUCLEOTIDE SEQUENCE</scope>
    <source>
        <strain evidence="6">BAD-6</strain>
    </source>
</reference>
<comment type="caution">
    <text evidence="6">The sequence shown here is derived from an EMBL/GenBank/DDBJ whole genome shotgun (WGS) entry which is preliminary data.</text>
</comment>
<comment type="similarity">
    <text evidence="4">In the N-terminal section; belongs to the acetate CoA ligase alpha subunit family.</text>
</comment>
<accession>A0A8J7W2D0</accession>
<dbReference type="InterPro" id="IPR016102">
    <property type="entry name" value="Succinyl-CoA_synth-like"/>
</dbReference>
<dbReference type="RefSeq" id="WP_227019281.1">
    <property type="nucleotide sequence ID" value="NZ_JAGSND010000010.1"/>
</dbReference>
<dbReference type="AlphaFoldDB" id="A0A8J7W2D0"/>
<dbReference type="InterPro" id="IPR032875">
    <property type="entry name" value="Succ_CoA_lig_flav_dom"/>
</dbReference>
<dbReference type="Pfam" id="PF13607">
    <property type="entry name" value="Succ_CoA_lig"/>
    <property type="match status" value="1"/>
</dbReference>
<keyword evidence="7" id="KW-1185">Reference proteome</keyword>
<dbReference type="Gene3D" id="3.30.1490.20">
    <property type="entry name" value="ATP-grasp fold, A domain"/>
    <property type="match status" value="1"/>
</dbReference>
<dbReference type="SMART" id="SM00881">
    <property type="entry name" value="CoA_binding"/>
    <property type="match status" value="1"/>
</dbReference>
<keyword evidence="1 6" id="KW-0436">Ligase</keyword>
<dbReference type="FunFam" id="3.30.1490.20:FF:000020">
    <property type="entry name" value="Protein lysine acetyltransferase"/>
    <property type="match status" value="1"/>
</dbReference>
<gene>
    <name evidence="6" type="ORF">KCX82_14765</name>
</gene>
<dbReference type="SUPFAM" id="SSF51735">
    <property type="entry name" value="NAD(P)-binding Rossmann-fold domains"/>
    <property type="match status" value="1"/>
</dbReference>
<evidence type="ECO:0000259" key="5">
    <source>
        <dbReference type="SMART" id="SM00881"/>
    </source>
</evidence>
<evidence type="ECO:0000256" key="4">
    <source>
        <dbReference type="ARBA" id="ARBA00060888"/>
    </source>
</evidence>
<protein>
    <submittedName>
        <fullName evidence="6">Acetate--CoA ligase family protein</fullName>
    </submittedName>
</protein>
<keyword evidence="3" id="KW-0067">ATP-binding</keyword>
<evidence type="ECO:0000256" key="2">
    <source>
        <dbReference type="ARBA" id="ARBA00022741"/>
    </source>
</evidence>
<dbReference type="InterPro" id="IPR003781">
    <property type="entry name" value="CoA-bd"/>
</dbReference>
<name>A0A8J7W2D0_9FIRM</name>
<evidence type="ECO:0000256" key="3">
    <source>
        <dbReference type="ARBA" id="ARBA00022840"/>
    </source>
</evidence>
<dbReference type="PANTHER" id="PTHR43334:SF1">
    <property type="entry name" value="3-HYDROXYPROPIONATE--COA LIGASE [ADP-FORMING]"/>
    <property type="match status" value="1"/>
</dbReference>
<dbReference type="InterPro" id="IPR013815">
    <property type="entry name" value="ATP_grasp_subdomain_1"/>
</dbReference>
<dbReference type="Pfam" id="PF13380">
    <property type="entry name" value="CoA_binding_2"/>
    <property type="match status" value="1"/>
</dbReference>
<dbReference type="PANTHER" id="PTHR43334">
    <property type="entry name" value="ACETATE--COA LIGASE [ADP-FORMING]"/>
    <property type="match status" value="1"/>
</dbReference>
<dbReference type="Pfam" id="PF13549">
    <property type="entry name" value="ATP-grasp_5"/>
    <property type="match status" value="1"/>
</dbReference>
<sequence length="696" mass="76301">MNITKLLKPNKIAVVGASEKEGFGGDTCRNILSYMEESKYYFVNPKRDAVFGKKCYPSIDSLPEPIDLLVICTPKSTVEEMLKEGAKKGVGAAVVYASGYGEVGTEEGRLAEEALIRLCKELDIALMGPNCAGYANFIDRIYPFAFISEERDRTGAVGVVSQSGQLVLSMMDSPRMKFSYTISSGNSKVCKMEDYLEFLIDDADTKVIAMYLEGVKEPKRFVEALKKAAIKRKPIVMLKTGRSDKGQAIAASHTGSLSGADKVYDALFQKFGVIRVDDLEELMSTAQALATLNMIPEQEGFSCMSLSGGETGICADLGQLVGVDYPDFEQSTLHKLEELLPSYATPNNPLDSTATLSYDSKKYAEVLEAVMKDPNIGLVAVGYTLLQEIADNAIFYMSEALEMVCTKEWAKPVVMLPFAENTRNRDYVEKLERIGVPVLPTSLYAFKVIRNILKFAAYRPEHHNFHVAVPEVHTNSPGKSALTESESKRLIASYGIPCGRFDVAVSKEEAAEIFERMDLTAAVAKIDSPDILHKSDVGCVKLNLRDKESVKLAYEEIIMNAENHCPGAKIKGVQICEMAPMGAEMIIGVNNDPQFGPCILCGAGGVFVEVFQDVALGLAPLSADEAAEMVYSLKGVKMLQGYRGKPVYDIQSLIDTVVKVSEFACEHKDQMSELDINPVFIYEKGICAVDALYIKK</sequence>
<dbReference type="InterPro" id="IPR036291">
    <property type="entry name" value="NAD(P)-bd_dom_sf"/>
</dbReference>
<dbReference type="Gene3D" id="3.40.50.720">
    <property type="entry name" value="NAD(P)-binding Rossmann-like Domain"/>
    <property type="match status" value="1"/>
</dbReference>
<dbReference type="GO" id="GO:0016874">
    <property type="term" value="F:ligase activity"/>
    <property type="evidence" value="ECO:0007669"/>
    <property type="project" value="UniProtKB-KW"/>
</dbReference>
<evidence type="ECO:0000313" key="6">
    <source>
        <dbReference type="EMBL" id="MBR0599149.1"/>
    </source>
</evidence>
<dbReference type="SUPFAM" id="SSF52210">
    <property type="entry name" value="Succinyl-CoA synthetase domains"/>
    <property type="match status" value="2"/>
</dbReference>
<dbReference type="SUPFAM" id="SSF56059">
    <property type="entry name" value="Glutathione synthetase ATP-binding domain-like"/>
    <property type="match status" value="1"/>
</dbReference>